<sequence>PSGLPMSENLRGREILKIFVISNNIHQGGRALQVVSPGFESLKNSEELLVMHVVVQLGCGECARIEGDWPNLTIGTSDGQDTGDCIVRSVGFDSDRGARLIVSKDGSSCEGLLQPIEGTSTVLGEVPRGIFPSKPIEYEAMVEVHEAKEGLDVLHLAWFGPIANSGDFVLRHCQTVGGEEVSEVFHQVQMEPTLLGFSKELVMAQAPKHFPNVFDVVLHIVRID</sequence>
<accession>A0A0C3DY65</accession>
<evidence type="ECO:0000313" key="2">
    <source>
        <dbReference type="Proteomes" id="UP000053989"/>
    </source>
</evidence>
<reference evidence="1 2" key="1">
    <citation type="submission" date="2014-04" db="EMBL/GenBank/DDBJ databases">
        <authorList>
            <consortium name="DOE Joint Genome Institute"/>
            <person name="Kuo A."/>
            <person name="Kohler A."/>
            <person name="Nagy L.G."/>
            <person name="Floudas D."/>
            <person name="Copeland A."/>
            <person name="Barry K.W."/>
            <person name="Cichocki N."/>
            <person name="Veneault-Fourrey C."/>
            <person name="LaButti K."/>
            <person name="Lindquist E.A."/>
            <person name="Lipzen A."/>
            <person name="Lundell T."/>
            <person name="Morin E."/>
            <person name="Murat C."/>
            <person name="Sun H."/>
            <person name="Tunlid A."/>
            <person name="Henrissat B."/>
            <person name="Grigoriev I.V."/>
            <person name="Hibbett D.S."/>
            <person name="Martin F."/>
            <person name="Nordberg H.P."/>
            <person name="Cantor M.N."/>
            <person name="Hua S.X."/>
        </authorList>
    </citation>
    <scope>NUCLEOTIDE SEQUENCE [LARGE SCALE GENOMIC DNA]</scope>
    <source>
        <strain evidence="1 2">Foug A</strain>
    </source>
</reference>
<organism evidence="1 2">
    <name type="scientific">Scleroderma citrinum Foug A</name>
    <dbReference type="NCBI Taxonomy" id="1036808"/>
    <lineage>
        <taxon>Eukaryota</taxon>
        <taxon>Fungi</taxon>
        <taxon>Dikarya</taxon>
        <taxon>Basidiomycota</taxon>
        <taxon>Agaricomycotina</taxon>
        <taxon>Agaricomycetes</taxon>
        <taxon>Agaricomycetidae</taxon>
        <taxon>Boletales</taxon>
        <taxon>Sclerodermatineae</taxon>
        <taxon>Sclerodermataceae</taxon>
        <taxon>Scleroderma</taxon>
    </lineage>
</organism>
<evidence type="ECO:0000313" key="1">
    <source>
        <dbReference type="EMBL" id="KIM60846.1"/>
    </source>
</evidence>
<dbReference type="InParanoid" id="A0A0C3DY65"/>
<name>A0A0C3DY65_9AGAM</name>
<keyword evidence="2" id="KW-1185">Reference proteome</keyword>
<reference evidence="2" key="2">
    <citation type="submission" date="2015-01" db="EMBL/GenBank/DDBJ databases">
        <title>Evolutionary Origins and Diversification of the Mycorrhizal Mutualists.</title>
        <authorList>
            <consortium name="DOE Joint Genome Institute"/>
            <consortium name="Mycorrhizal Genomics Consortium"/>
            <person name="Kohler A."/>
            <person name="Kuo A."/>
            <person name="Nagy L.G."/>
            <person name="Floudas D."/>
            <person name="Copeland A."/>
            <person name="Barry K.W."/>
            <person name="Cichocki N."/>
            <person name="Veneault-Fourrey C."/>
            <person name="LaButti K."/>
            <person name="Lindquist E.A."/>
            <person name="Lipzen A."/>
            <person name="Lundell T."/>
            <person name="Morin E."/>
            <person name="Murat C."/>
            <person name="Riley R."/>
            <person name="Ohm R."/>
            <person name="Sun H."/>
            <person name="Tunlid A."/>
            <person name="Henrissat B."/>
            <person name="Grigoriev I.V."/>
            <person name="Hibbett D.S."/>
            <person name="Martin F."/>
        </authorList>
    </citation>
    <scope>NUCLEOTIDE SEQUENCE [LARGE SCALE GENOMIC DNA]</scope>
    <source>
        <strain evidence="2">Foug A</strain>
    </source>
</reference>
<dbReference type="EMBL" id="KN822058">
    <property type="protein sequence ID" value="KIM60846.1"/>
    <property type="molecule type" value="Genomic_DNA"/>
</dbReference>
<dbReference type="AlphaFoldDB" id="A0A0C3DY65"/>
<protein>
    <submittedName>
        <fullName evidence="1">Uncharacterized protein</fullName>
    </submittedName>
</protein>
<dbReference type="HOGENOM" id="CLU_090544_0_0_1"/>
<dbReference type="Proteomes" id="UP000053989">
    <property type="component" value="Unassembled WGS sequence"/>
</dbReference>
<proteinExistence type="predicted"/>
<feature type="non-terminal residue" evidence="1">
    <location>
        <position position="1"/>
    </location>
</feature>
<gene>
    <name evidence="1" type="ORF">SCLCIDRAFT_123374</name>
</gene>
<dbReference type="OrthoDB" id="3046524at2759"/>